<gene>
    <name evidence="3" type="primary">Gm10579</name>
</gene>
<keyword evidence="1" id="KW-1133">Transmembrane helix</keyword>
<sequence length="143" mass="16715">MTRYPRISQAFPLPQKWKDLFVPWGLYSLGSDAWKAQGCCVLTLLTVLVLRACERMSCDSYYLTLDISFYSFDILIICVCSYMEKLNFVFLLFSHNYIISDFNMGISAGCYIVRKLRIHSHQISFSRSSWNYSTKYLFCVICN</sequence>
<keyword evidence="1" id="KW-0812">Transmembrane</keyword>
<reference evidence="2" key="2">
    <citation type="journal article" date="2000" name="Genome Res.">
        <title>Normalization and subtraction of cap-trapper-selected cDNAs to prepare full-length cDNA libraries for rapid discovery of new genes.</title>
        <authorList>
            <person name="Carninci P."/>
            <person name="Shibata Y."/>
            <person name="Hayatsu N."/>
            <person name="Sugahara Y."/>
            <person name="Shibata K."/>
            <person name="Itoh M."/>
            <person name="Konno H."/>
            <person name="Okazaki Y."/>
            <person name="Muramatsu M."/>
            <person name="Hayashizaki Y."/>
        </authorList>
    </citation>
    <scope>NUCLEOTIDE SEQUENCE</scope>
    <source>
        <strain evidence="2">NOD</strain>
        <tissue evidence="2">Activated spleen</tissue>
    </source>
</reference>
<feature type="transmembrane region" description="Helical" evidence="1">
    <location>
        <begin position="62"/>
        <end position="82"/>
    </location>
</feature>
<evidence type="ECO:0000256" key="1">
    <source>
        <dbReference type="SAM" id="Phobius"/>
    </source>
</evidence>
<protein>
    <submittedName>
        <fullName evidence="2">Uncharacterized protein</fullName>
    </submittedName>
</protein>
<dbReference type="AGR" id="MGI:3642230"/>
<name>Q3U113_MOUSE</name>
<dbReference type="AlphaFoldDB" id="Q3U113"/>
<dbReference type="EMBL" id="AK156355">
    <property type="protein sequence ID" value="BAE33687.1"/>
    <property type="molecule type" value="mRNA"/>
</dbReference>
<dbReference type="MGI" id="MGI:3642230">
    <property type="gene designation" value="Gm10579"/>
</dbReference>
<reference evidence="2" key="6">
    <citation type="submission" date="2004-03" db="EMBL/GenBank/DDBJ databases">
        <authorList>
            <person name="Arakawa T."/>
            <person name="Carninci P."/>
            <person name="Fukuda S."/>
            <person name="Hashizume W."/>
            <person name="Hayashida K."/>
            <person name="Hori F."/>
            <person name="Iida J."/>
            <person name="Imamura K."/>
            <person name="Imotani K."/>
            <person name="Itoh M."/>
            <person name="Kanagawa S."/>
            <person name="Kawai J."/>
            <person name="Kojima M."/>
            <person name="Konno H."/>
            <person name="Murata M."/>
            <person name="Nakamura M."/>
            <person name="Ninomiya N."/>
            <person name="Nishiyori H."/>
            <person name="Nomura K."/>
            <person name="Ohno M."/>
            <person name="Sakazume N."/>
            <person name="Sano H."/>
            <person name="Sasaki D."/>
            <person name="Shibata K."/>
            <person name="Shiraki T."/>
            <person name="Tagami M."/>
            <person name="Tagami Y."/>
            <person name="Waki K."/>
            <person name="Watahiki A."/>
            <person name="Muramatsu M."/>
            <person name="Hayashizaki Y."/>
        </authorList>
    </citation>
    <scope>NUCLEOTIDE SEQUENCE</scope>
    <source>
        <strain evidence="2">NOD</strain>
        <tissue evidence="2">Activated spleen</tissue>
    </source>
</reference>
<keyword evidence="1" id="KW-0472">Membrane</keyword>
<reference evidence="2" key="4">
    <citation type="journal article" date="2001" name="Nature">
        <title>Functional annotation of a full-length mouse cDNA collection.</title>
        <authorList>
            <consortium name="The RIKEN Genome Exploration Research Group Phase II Team and the FANTOM Consortium"/>
        </authorList>
    </citation>
    <scope>NUCLEOTIDE SEQUENCE</scope>
    <source>
        <strain evidence="2">NOD</strain>
        <tissue evidence="2">Activated spleen</tissue>
    </source>
</reference>
<proteinExistence type="evidence at transcript level"/>
<organism evidence="2">
    <name type="scientific">Mus musculus</name>
    <name type="common">Mouse</name>
    <dbReference type="NCBI Taxonomy" id="10090"/>
    <lineage>
        <taxon>Eukaryota</taxon>
        <taxon>Metazoa</taxon>
        <taxon>Chordata</taxon>
        <taxon>Craniata</taxon>
        <taxon>Vertebrata</taxon>
        <taxon>Euteleostomi</taxon>
        <taxon>Mammalia</taxon>
        <taxon>Eutheria</taxon>
        <taxon>Euarchontoglires</taxon>
        <taxon>Glires</taxon>
        <taxon>Rodentia</taxon>
        <taxon>Myomorpha</taxon>
        <taxon>Muroidea</taxon>
        <taxon>Muridae</taxon>
        <taxon>Murinae</taxon>
        <taxon>Mus</taxon>
        <taxon>Mus</taxon>
    </lineage>
</organism>
<reference evidence="2" key="1">
    <citation type="journal article" date="1999" name="Methods Enzymol.">
        <title>High-efficiency full-length cDNA cloning.</title>
        <authorList>
            <person name="Carninci P."/>
            <person name="Hayashizaki Y."/>
        </authorList>
    </citation>
    <scope>NUCLEOTIDE SEQUENCE</scope>
    <source>
        <strain evidence="2">NOD</strain>
        <tissue evidence="2">Activated spleen</tissue>
    </source>
</reference>
<reference evidence="2" key="8">
    <citation type="journal article" date="2005" name="Science">
        <title>Antisense Transcription in the Mammalian Transcriptome.</title>
        <authorList>
            <consortium name="RIKEN Genome Exploration Research Group and Genome Science Group (Genome Network Project Core Group) and the FANTOM Consortium"/>
        </authorList>
    </citation>
    <scope>NUCLEOTIDE SEQUENCE</scope>
    <source>
        <strain evidence="2">NOD</strain>
        <tissue evidence="2">Activated spleen</tissue>
    </source>
</reference>
<reference evidence="2" key="3">
    <citation type="journal article" date="2000" name="Genome Res.">
        <title>RIKEN integrated sequence analysis (RISA) system--384-format sequencing pipeline with 384 multicapillary sequencer.</title>
        <authorList>
            <person name="Shibata K."/>
            <person name="Itoh M."/>
            <person name="Aizawa K."/>
            <person name="Nagaoka S."/>
            <person name="Sasaki N."/>
            <person name="Carninci P."/>
            <person name="Konno H."/>
            <person name="Akiyama J."/>
            <person name="Nishi K."/>
            <person name="Kitsunai T."/>
            <person name="Tashiro H."/>
            <person name="Itoh M."/>
            <person name="Sumi N."/>
            <person name="Ishii Y."/>
            <person name="Nakamura S."/>
            <person name="Hazama M."/>
            <person name="Nishine T."/>
            <person name="Harada A."/>
            <person name="Yamamoto R."/>
            <person name="Matsumoto H."/>
            <person name="Sakaguchi S."/>
            <person name="Ikegami T."/>
            <person name="Kashiwagi K."/>
            <person name="Fujiwake S."/>
            <person name="Inoue K."/>
            <person name="Togawa Y."/>
            <person name="Izawa M."/>
            <person name="Ohara E."/>
            <person name="Watahiki M."/>
            <person name="Yoneda Y."/>
            <person name="Ishikawa T."/>
            <person name="Ozawa K."/>
            <person name="Tanaka T."/>
            <person name="Matsuura S."/>
            <person name="Kawai J."/>
            <person name="Okazaki Y."/>
            <person name="Muramatsu M."/>
            <person name="Inoue Y."/>
            <person name="Kira A."/>
            <person name="Hayashizaki Y."/>
        </authorList>
    </citation>
    <scope>NUCLEOTIDE SEQUENCE</scope>
    <source>
        <strain evidence="2">NOD</strain>
        <tissue evidence="2">Activated spleen</tissue>
    </source>
</reference>
<reference evidence="2" key="7">
    <citation type="journal article" date="2005" name="Science">
        <title>The Transcriptional Landscape of the Mammalian Genome.</title>
        <authorList>
            <consortium name="The FANTOM Consortium"/>
            <consortium name="Riken Genome Exploration Research Group and Genome Science Group (Genome Network Project Core Group)"/>
        </authorList>
    </citation>
    <scope>NUCLEOTIDE SEQUENCE</scope>
    <source>
        <strain evidence="2">NOD</strain>
        <tissue evidence="2">Activated spleen</tissue>
    </source>
</reference>
<evidence type="ECO:0000313" key="2">
    <source>
        <dbReference type="EMBL" id="BAE33687.1"/>
    </source>
</evidence>
<accession>Q3U113</accession>
<evidence type="ECO:0000313" key="3">
    <source>
        <dbReference type="MGI" id="MGI:3642230"/>
    </source>
</evidence>
<reference evidence="2" key="5">
    <citation type="journal article" date="2002" name="Nature">
        <title>Analysis of the mouse transcriptome based on functional annotation of 60,770 full-length cDNAs.</title>
        <authorList>
            <consortium name="The FANTOM Consortium and the RIKEN Genome Exploration Research Group Phase I and II Team"/>
        </authorList>
    </citation>
    <scope>NUCLEOTIDE SEQUENCE</scope>
    <source>
        <strain evidence="2">NOD</strain>
        <tissue evidence="2">Activated spleen</tissue>
    </source>
</reference>